<dbReference type="Proteomes" id="UP000315113">
    <property type="component" value="Unassembled WGS sequence"/>
</dbReference>
<sequence length="100" mass="11659">MISKITTEFVLLEVADGLSNLSTRSSAINFIESLYRLPKLKIIQLDQSLYQKGWQLYKQRLDKEWSLTDCISFVVMKQEIITQAFTSDRHFEHAGFTKLL</sequence>
<accession>A0A552EJA5</accession>
<evidence type="ECO:0000313" key="3">
    <source>
        <dbReference type="Proteomes" id="UP000315113"/>
    </source>
</evidence>
<name>A0A552EJA5_MICAE</name>
<organism evidence="2 3">
    <name type="scientific">Microcystis aeruginosa Ma_MB_F_20061100_S20D</name>
    <dbReference type="NCBI Taxonomy" id="2486253"/>
    <lineage>
        <taxon>Bacteria</taxon>
        <taxon>Bacillati</taxon>
        <taxon>Cyanobacteriota</taxon>
        <taxon>Cyanophyceae</taxon>
        <taxon>Oscillatoriophycideae</taxon>
        <taxon>Chroococcales</taxon>
        <taxon>Microcystaceae</taxon>
        <taxon>Microcystis</taxon>
    </lineage>
</organism>
<reference evidence="2 3" key="1">
    <citation type="submission" date="2019-01" db="EMBL/GenBank/DDBJ databases">
        <title>Coherence of Microcystis species and biogeography revealed through population genomics.</title>
        <authorList>
            <person name="Perez-Carrascal O.M."/>
            <person name="Terrat Y."/>
            <person name="Giani A."/>
            <person name="Fortin N."/>
            <person name="Tromas N."/>
            <person name="Shapiro B.J."/>
        </authorList>
    </citation>
    <scope>NUCLEOTIDE SEQUENCE [LARGE SCALE GENOMIC DNA]</scope>
    <source>
        <strain evidence="2">Ma_MB_F_20061100_S20D</strain>
    </source>
</reference>
<evidence type="ECO:0000259" key="1">
    <source>
        <dbReference type="Pfam" id="PF01850"/>
    </source>
</evidence>
<dbReference type="Gene3D" id="3.40.50.1010">
    <property type="entry name" value="5'-nuclease"/>
    <property type="match status" value="1"/>
</dbReference>
<dbReference type="GO" id="GO:0016075">
    <property type="term" value="P:rRNA catabolic process"/>
    <property type="evidence" value="ECO:0007669"/>
    <property type="project" value="TreeGrafter"/>
</dbReference>
<gene>
    <name evidence="2" type="ORF">EWV78_13380</name>
</gene>
<dbReference type="InterPro" id="IPR002716">
    <property type="entry name" value="PIN_dom"/>
</dbReference>
<feature type="domain" description="PIN" evidence="1">
    <location>
        <begin position="5"/>
        <end position="95"/>
    </location>
</feature>
<protein>
    <submittedName>
        <fullName evidence="2">PIN domain-containing protein</fullName>
    </submittedName>
</protein>
<dbReference type="PANTHER" id="PTHR42188:SF1">
    <property type="entry name" value="23S RRNA-SPECIFIC ENDONUCLEASE VAPC20"/>
    <property type="match status" value="1"/>
</dbReference>
<evidence type="ECO:0000313" key="2">
    <source>
        <dbReference type="EMBL" id="TRU34513.1"/>
    </source>
</evidence>
<dbReference type="SUPFAM" id="SSF88723">
    <property type="entry name" value="PIN domain-like"/>
    <property type="match status" value="1"/>
</dbReference>
<dbReference type="InterPro" id="IPR029060">
    <property type="entry name" value="PIN-like_dom_sf"/>
</dbReference>
<comment type="caution">
    <text evidence="2">The sequence shown here is derived from an EMBL/GenBank/DDBJ whole genome shotgun (WGS) entry which is preliminary data.</text>
</comment>
<dbReference type="Pfam" id="PF01850">
    <property type="entry name" value="PIN"/>
    <property type="match status" value="1"/>
</dbReference>
<dbReference type="AlphaFoldDB" id="A0A552EJA5"/>
<dbReference type="InterPro" id="IPR039018">
    <property type="entry name" value="VapC20-like"/>
</dbReference>
<dbReference type="EMBL" id="SFBH01000101">
    <property type="protein sequence ID" value="TRU34513.1"/>
    <property type="molecule type" value="Genomic_DNA"/>
</dbReference>
<proteinExistence type="predicted"/>
<dbReference type="PANTHER" id="PTHR42188">
    <property type="entry name" value="23S RRNA-SPECIFIC ENDONUCLEASE VAPC20"/>
    <property type="match status" value="1"/>
</dbReference>
<dbReference type="GO" id="GO:0004521">
    <property type="term" value="F:RNA endonuclease activity"/>
    <property type="evidence" value="ECO:0007669"/>
    <property type="project" value="InterPro"/>
</dbReference>